<sequence length="131" mass="14241">MQEHEFVSAVKESLGLPDNRSAERAIKATLTVLGQRLEGGEAKDLASQLPGSLADALPNEGGGERFGVDTFYERIAEQEGEGVTVAQARQHARSIAKGLETALTDGEWQNFTSQLPQDYQDFLGTEPVEKH</sequence>
<dbReference type="InterPro" id="IPR018727">
    <property type="entry name" value="DUF2267"/>
</dbReference>
<dbReference type="Proteomes" id="UP000245639">
    <property type="component" value="Unassembled WGS sequence"/>
</dbReference>
<accession>A0A2U1FBJ0</accession>
<comment type="caution">
    <text evidence="1">The sequence shown here is derived from an EMBL/GenBank/DDBJ whole genome shotgun (WGS) entry which is preliminary data.</text>
</comment>
<evidence type="ECO:0000313" key="2">
    <source>
        <dbReference type="Proteomes" id="UP000245639"/>
    </source>
</evidence>
<evidence type="ECO:0000313" key="1">
    <source>
        <dbReference type="EMBL" id="PVZ09555.1"/>
    </source>
</evidence>
<protein>
    <submittedName>
        <fullName evidence="1">Uncharacterized protein (DUF2267 family)</fullName>
    </submittedName>
</protein>
<keyword evidence="2" id="KW-1185">Reference proteome</keyword>
<reference evidence="1 2" key="1">
    <citation type="submission" date="2018-04" db="EMBL/GenBank/DDBJ databases">
        <title>Genomic Encyclopedia of Type Strains, Phase IV (KMG-IV): sequencing the most valuable type-strain genomes for metagenomic binning, comparative biology and taxonomic classification.</title>
        <authorList>
            <person name="Goeker M."/>
        </authorList>
    </citation>
    <scope>NUCLEOTIDE SEQUENCE [LARGE SCALE GENOMIC DNA]</scope>
    <source>
        <strain evidence="1 2">DSM 45771</strain>
    </source>
</reference>
<organism evidence="1 2">
    <name type="scientific">Actinomycetospora cinnamomea</name>
    <dbReference type="NCBI Taxonomy" id="663609"/>
    <lineage>
        <taxon>Bacteria</taxon>
        <taxon>Bacillati</taxon>
        <taxon>Actinomycetota</taxon>
        <taxon>Actinomycetes</taxon>
        <taxon>Pseudonocardiales</taxon>
        <taxon>Pseudonocardiaceae</taxon>
        <taxon>Actinomycetospora</taxon>
    </lineage>
</organism>
<dbReference type="AlphaFoldDB" id="A0A2U1FBJ0"/>
<proteinExistence type="predicted"/>
<name>A0A2U1FBJ0_9PSEU</name>
<dbReference type="RefSeq" id="WP_116708738.1">
    <property type="nucleotide sequence ID" value="NZ_QEKW01000006.1"/>
</dbReference>
<dbReference type="Pfam" id="PF10025">
    <property type="entry name" value="DUF2267"/>
    <property type="match status" value="1"/>
</dbReference>
<dbReference type="Gene3D" id="1.10.490.110">
    <property type="entry name" value="Uncharacterized conserved protein DUF2267"/>
    <property type="match status" value="1"/>
</dbReference>
<dbReference type="EMBL" id="QEKW01000006">
    <property type="protein sequence ID" value="PVZ09555.1"/>
    <property type="molecule type" value="Genomic_DNA"/>
</dbReference>
<gene>
    <name evidence="1" type="ORF">C8D89_106219</name>
</gene>
<dbReference type="OrthoDB" id="952780at2"/>
<dbReference type="InterPro" id="IPR038282">
    <property type="entry name" value="DUF2267_sf"/>
</dbReference>